<dbReference type="EMBL" id="RPFW01000009">
    <property type="protein sequence ID" value="TVZ00316.1"/>
    <property type="molecule type" value="Genomic_DNA"/>
</dbReference>
<evidence type="ECO:0000259" key="1">
    <source>
        <dbReference type="PROSITE" id="PS51387"/>
    </source>
</evidence>
<reference evidence="2 3" key="1">
    <citation type="submission" date="2018-11" db="EMBL/GenBank/DDBJ databases">
        <title>Trebonia kvetii gen.nov., sp.nov., a novel acidophilic actinobacterium, and proposal of the new actinobacterial family Treboniaceae fam. nov.</title>
        <authorList>
            <person name="Rapoport D."/>
            <person name="Sagova-Mareckova M."/>
            <person name="Sedlacek I."/>
            <person name="Provaznik J."/>
            <person name="Kralova S."/>
            <person name="Pavlinic D."/>
            <person name="Benes V."/>
            <person name="Kopecky J."/>
        </authorList>
    </citation>
    <scope>NUCLEOTIDE SEQUENCE [LARGE SCALE GENOMIC DNA]</scope>
    <source>
        <strain evidence="2 3">15Tr583</strain>
    </source>
</reference>
<protein>
    <submittedName>
        <fullName evidence="2">FAD-binding molybdopterin dehydrogenase</fullName>
    </submittedName>
</protein>
<dbReference type="RefSeq" id="WP_145861025.1">
    <property type="nucleotide sequence ID" value="NZ_RPFW01000009.1"/>
</dbReference>
<dbReference type="GO" id="GO:0071949">
    <property type="term" value="F:FAD binding"/>
    <property type="evidence" value="ECO:0007669"/>
    <property type="project" value="InterPro"/>
</dbReference>
<dbReference type="InterPro" id="IPR002346">
    <property type="entry name" value="Mopterin_DH_FAD-bd"/>
</dbReference>
<dbReference type="AlphaFoldDB" id="A0A6P2BQ44"/>
<dbReference type="InterPro" id="IPR016169">
    <property type="entry name" value="FAD-bd_PCMH_sub2"/>
</dbReference>
<dbReference type="OrthoDB" id="3574189at2"/>
<dbReference type="Proteomes" id="UP000460272">
    <property type="component" value="Unassembled WGS sequence"/>
</dbReference>
<accession>A0A6P2BQ44</accession>
<name>A0A6P2BQ44_9ACTN</name>
<dbReference type="Gene3D" id="3.30.465.10">
    <property type="match status" value="1"/>
</dbReference>
<dbReference type="GO" id="GO:0016491">
    <property type="term" value="F:oxidoreductase activity"/>
    <property type="evidence" value="ECO:0007669"/>
    <property type="project" value="InterPro"/>
</dbReference>
<evidence type="ECO:0000313" key="3">
    <source>
        <dbReference type="Proteomes" id="UP000460272"/>
    </source>
</evidence>
<dbReference type="InterPro" id="IPR016166">
    <property type="entry name" value="FAD-bd_PCMH"/>
</dbReference>
<dbReference type="InterPro" id="IPR051312">
    <property type="entry name" value="Diverse_Substr_Oxidored"/>
</dbReference>
<dbReference type="SUPFAM" id="SSF56176">
    <property type="entry name" value="FAD-binding/transporter-associated domain-like"/>
    <property type="match status" value="1"/>
</dbReference>
<comment type="caution">
    <text evidence="2">The sequence shown here is derived from an EMBL/GenBank/DDBJ whole genome shotgun (WGS) entry which is preliminary data.</text>
</comment>
<dbReference type="Pfam" id="PF00941">
    <property type="entry name" value="FAD_binding_5"/>
    <property type="match status" value="1"/>
</dbReference>
<keyword evidence="3" id="KW-1185">Reference proteome</keyword>
<dbReference type="PROSITE" id="PS51387">
    <property type="entry name" value="FAD_PCMH"/>
    <property type="match status" value="1"/>
</dbReference>
<sequence>MDLNTVTEFAPATRAAWRDGDAWLGGGTWLFSQPQPRVRRLLDLDAFGWAPLRETADAVTVAATCTLAQLARWRPADRHFDGAATLARQCCHALLGSFKVHNVATVGGNICLSLPAGPMTSFAAALDGVALLRAPDGTRRAVPVAAFVSGDGRNALRPGELLSHVSLPAAALTARTAFRQLSLSAVGRSAVLVIARRDADDGTVVTVTASVPHPVQLRFPAPPTPAEALADLDAVMDAALDATGPGYLDDVHGAGPWRAAMTRRLITETLGELAR</sequence>
<dbReference type="InterPro" id="IPR036318">
    <property type="entry name" value="FAD-bd_PCMH-like_sf"/>
</dbReference>
<feature type="domain" description="FAD-binding PCMH-type" evidence="1">
    <location>
        <begin position="1"/>
        <end position="172"/>
    </location>
</feature>
<dbReference type="PANTHER" id="PTHR42659">
    <property type="entry name" value="XANTHINE DEHYDROGENASE SUBUNIT C-RELATED"/>
    <property type="match status" value="1"/>
</dbReference>
<dbReference type="PANTHER" id="PTHR42659:SF9">
    <property type="entry name" value="XANTHINE DEHYDROGENASE FAD-BINDING SUBUNIT XDHB-RELATED"/>
    <property type="match status" value="1"/>
</dbReference>
<gene>
    <name evidence="2" type="ORF">EAS64_37385</name>
</gene>
<proteinExistence type="predicted"/>
<organism evidence="2 3">
    <name type="scientific">Trebonia kvetii</name>
    <dbReference type="NCBI Taxonomy" id="2480626"/>
    <lineage>
        <taxon>Bacteria</taxon>
        <taxon>Bacillati</taxon>
        <taxon>Actinomycetota</taxon>
        <taxon>Actinomycetes</taxon>
        <taxon>Streptosporangiales</taxon>
        <taxon>Treboniaceae</taxon>
        <taxon>Trebonia</taxon>
    </lineage>
</organism>
<evidence type="ECO:0000313" key="2">
    <source>
        <dbReference type="EMBL" id="TVZ00316.1"/>
    </source>
</evidence>